<evidence type="ECO:0000313" key="1">
    <source>
        <dbReference type="EMBL" id="KCW68477.1"/>
    </source>
</evidence>
<sequence length="81" mass="8916">MIIYICRANDYFPRQSIQSNLAASCILCTDCSVLVFQTIANVSWTSTIDLRSGNQLLSHPILLQCSSDSTSSSQNTPTRTN</sequence>
<name>A0A059BQP9_EUCGR</name>
<proteinExistence type="predicted"/>
<accession>A0A059BQP9</accession>
<dbReference type="Gramene" id="KCW68477">
    <property type="protein sequence ID" value="KCW68477"/>
    <property type="gene ID" value="EUGRSUZ_F02132"/>
</dbReference>
<organism evidence="1">
    <name type="scientific">Eucalyptus grandis</name>
    <name type="common">Flooded gum</name>
    <dbReference type="NCBI Taxonomy" id="71139"/>
    <lineage>
        <taxon>Eukaryota</taxon>
        <taxon>Viridiplantae</taxon>
        <taxon>Streptophyta</taxon>
        <taxon>Embryophyta</taxon>
        <taxon>Tracheophyta</taxon>
        <taxon>Spermatophyta</taxon>
        <taxon>Magnoliopsida</taxon>
        <taxon>eudicotyledons</taxon>
        <taxon>Gunneridae</taxon>
        <taxon>Pentapetalae</taxon>
        <taxon>rosids</taxon>
        <taxon>malvids</taxon>
        <taxon>Myrtales</taxon>
        <taxon>Myrtaceae</taxon>
        <taxon>Myrtoideae</taxon>
        <taxon>Eucalypteae</taxon>
        <taxon>Eucalyptus</taxon>
    </lineage>
</organism>
<dbReference type="EMBL" id="KK198758">
    <property type="protein sequence ID" value="KCW68477.1"/>
    <property type="molecule type" value="Genomic_DNA"/>
</dbReference>
<dbReference type="PROSITE" id="PS51257">
    <property type="entry name" value="PROKAR_LIPOPROTEIN"/>
    <property type="match status" value="1"/>
</dbReference>
<protein>
    <submittedName>
        <fullName evidence="1">Uncharacterized protein</fullName>
    </submittedName>
</protein>
<gene>
    <name evidence="1" type="ORF">EUGRSUZ_F02132</name>
</gene>
<reference evidence="1" key="1">
    <citation type="submission" date="2013-07" db="EMBL/GenBank/DDBJ databases">
        <title>The genome of Eucalyptus grandis.</title>
        <authorList>
            <person name="Schmutz J."/>
            <person name="Hayes R."/>
            <person name="Myburg A."/>
            <person name="Tuskan G."/>
            <person name="Grattapaglia D."/>
            <person name="Rokhsar D.S."/>
        </authorList>
    </citation>
    <scope>NUCLEOTIDE SEQUENCE</scope>
    <source>
        <tissue evidence="1">Leaf extractions</tissue>
    </source>
</reference>
<dbReference type="InParanoid" id="A0A059BQP9"/>
<dbReference type="AlphaFoldDB" id="A0A059BQP9"/>